<comment type="caution">
    <text evidence="3">The sequence shown here is derived from an EMBL/GenBank/DDBJ whole genome shotgun (WGS) entry which is preliminary data.</text>
</comment>
<dbReference type="SUPFAM" id="SSF52402">
    <property type="entry name" value="Adenine nucleotide alpha hydrolases-like"/>
    <property type="match status" value="2"/>
</dbReference>
<dbReference type="Pfam" id="PF00582">
    <property type="entry name" value="Usp"/>
    <property type="match status" value="2"/>
</dbReference>
<evidence type="ECO:0000256" key="1">
    <source>
        <dbReference type="ARBA" id="ARBA00008791"/>
    </source>
</evidence>
<gene>
    <name evidence="3" type="ORF">K8352_04645</name>
</gene>
<dbReference type="AlphaFoldDB" id="A0AAE3ET93"/>
<dbReference type="RefSeq" id="WP_317901167.1">
    <property type="nucleotide sequence ID" value="NZ_JAIRBC010000005.1"/>
</dbReference>
<feature type="domain" description="UspA" evidence="2">
    <location>
        <begin position="1"/>
        <end position="140"/>
    </location>
</feature>
<dbReference type="CDD" id="cd00293">
    <property type="entry name" value="USP-like"/>
    <property type="match status" value="1"/>
</dbReference>
<evidence type="ECO:0000313" key="3">
    <source>
        <dbReference type="EMBL" id="MCG2460023.1"/>
    </source>
</evidence>
<organism evidence="3 4">
    <name type="scientific">Cerina litoralis</name>
    <dbReference type="NCBI Taxonomy" id="2874477"/>
    <lineage>
        <taxon>Bacteria</taxon>
        <taxon>Pseudomonadati</taxon>
        <taxon>Bacteroidota</taxon>
        <taxon>Flavobacteriia</taxon>
        <taxon>Flavobacteriales</taxon>
        <taxon>Flavobacteriaceae</taxon>
        <taxon>Cerina</taxon>
    </lineage>
</organism>
<protein>
    <submittedName>
        <fullName evidence="3">Universal stress protein</fullName>
    </submittedName>
</protein>
<name>A0AAE3ET93_9FLAO</name>
<feature type="domain" description="UspA" evidence="2">
    <location>
        <begin position="149"/>
        <end position="276"/>
    </location>
</feature>
<proteinExistence type="inferred from homology"/>
<dbReference type="PANTHER" id="PTHR46268:SF6">
    <property type="entry name" value="UNIVERSAL STRESS PROTEIN UP12"/>
    <property type="match status" value="1"/>
</dbReference>
<dbReference type="Proteomes" id="UP001200642">
    <property type="component" value="Unassembled WGS sequence"/>
</dbReference>
<sequence length="278" mass="31482">MKKILVPVDFSESSENALEVAATLAKKHNAEILVLHMLGLSEAVITKDATQEFFEAKYYLKLAKKRFDMFLDRPWLKDIKITQTVQNYIIFGEINNVAKERDIDLIVMGSHGTSGLSDIFVGSNTEKVVRTSEVPVLVIKERSEHFKLRSMVFGYDFEQKSLQAYKNLLSFCEVLQVDLHLVYVNLHGVKFLSSEEMKEKINEFYNFANLGKPDAIPQVTYICDYSVEKGIYYHAEEIDADAITVITNGRSGLAHFFKGSIGEKIANRASLPVLTLKV</sequence>
<evidence type="ECO:0000313" key="4">
    <source>
        <dbReference type="Proteomes" id="UP001200642"/>
    </source>
</evidence>
<dbReference type="EMBL" id="JAIRBC010000005">
    <property type="protein sequence ID" value="MCG2460023.1"/>
    <property type="molecule type" value="Genomic_DNA"/>
</dbReference>
<accession>A0AAE3ET93</accession>
<reference evidence="3" key="1">
    <citation type="submission" date="2023-02" db="EMBL/GenBank/DDBJ databases">
        <title>Genome of Flavobacteriaceae gen. nov. sp. strain F89.</title>
        <authorList>
            <person name="Wang Y."/>
        </authorList>
    </citation>
    <scope>NUCLEOTIDE SEQUENCE</scope>
    <source>
        <strain evidence="3">F89</strain>
    </source>
</reference>
<dbReference type="InterPro" id="IPR006016">
    <property type="entry name" value="UspA"/>
</dbReference>
<comment type="similarity">
    <text evidence="1">Belongs to the universal stress protein A family.</text>
</comment>
<keyword evidence="4" id="KW-1185">Reference proteome</keyword>
<dbReference type="PANTHER" id="PTHR46268">
    <property type="entry name" value="STRESS RESPONSE PROTEIN NHAX"/>
    <property type="match status" value="1"/>
</dbReference>
<dbReference type="PRINTS" id="PR01438">
    <property type="entry name" value="UNVRSLSTRESS"/>
</dbReference>
<dbReference type="Gene3D" id="3.40.50.620">
    <property type="entry name" value="HUPs"/>
    <property type="match status" value="2"/>
</dbReference>
<dbReference type="InterPro" id="IPR006015">
    <property type="entry name" value="Universal_stress_UspA"/>
</dbReference>
<dbReference type="InterPro" id="IPR014729">
    <property type="entry name" value="Rossmann-like_a/b/a_fold"/>
</dbReference>
<evidence type="ECO:0000259" key="2">
    <source>
        <dbReference type="Pfam" id="PF00582"/>
    </source>
</evidence>